<dbReference type="PANTHER" id="PTHR11516">
    <property type="entry name" value="PYRUVATE DEHYDROGENASE E1 COMPONENT, ALPHA SUBUNIT BACTERIAL AND ORGANELLAR"/>
    <property type="match status" value="1"/>
</dbReference>
<gene>
    <name evidence="5" type="ORF">LCGC14_1797930</name>
</gene>
<proteinExistence type="predicted"/>
<evidence type="ECO:0000259" key="4">
    <source>
        <dbReference type="Pfam" id="PF00676"/>
    </source>
</evidence>
<comment type="caution">
    <text evidence="5">The sequence shown here is derived from an EMBL/GenBank/DDBJ whole genome shotgun (WGS) entry which is preliminary data.</text>
</comment>
<dbReference type="GO" id="GO:0004739">
    <property type="term" value="F:pyruvate dehydrogenase (acetyl-transferring) activity"/>
    <property type="evidence" value="ECO:0007669"/>
    <property type="project" value="TreeGrafter"/>
</dbReference>
<dbReference type="Pfam" id="PF00676">
    <property type="entry name" value="E1_dh"/>
    <property type="match status" value="1"/>
</dbReference>
<dbReference type="AlphaFoldDB" id="A0A0F9JQ12"/>
<evidence type="ECO:0000256" key="3">
    <source>
        <dbReference type="ARBA" id="ARBA00023052"/>
    </source>
</evidence>
<dbReference type="EMBL" id="LAZR01017277">
    <property type="protein sequence ID" value="KKM01083.1"/>
    <property type="molecule type" value="Genomic_DNA"/>
</dbReference>
<evidence type="ECO:0000313" key="5">
    <source>
        <dbReference type="EMBL" id="KKM01083.1"/>
    </source>
</evidence>
<organism evidence="5">
    <name type="scientific">marine sediment metagenome</name>
    <dbReference type="NCBI Taxonomy" id="412755"/>
    <lineage>
        <taxon>unclassified sequences</taxon>
        <taxon>metagenomes</taxon>
        <taxon>ecological metagenomes</taxon>
    </lineage>
</organism>
<evidence type="ECO:0000256" key="1">
    <source>
        <dbReference type="ARBA" id="ARBA00001964"/>
    </source>
</evidence>
<dbReference type="InterPro" id="IPR029061">
    <property type="entry name" value="THDP-binding"/>
</dbReference>
<dbReference type="InterPro" id="IPR050642">
    <property type="entry name" value="PDH_E1_Alpha_Subunit"/>
</dbReference>
<dbReference type="PANTHER" id="PTHR11516:SF60">
    <property type="entry name" value="PYRUVATE DEHYDROGENASE E1 COMPONENT SUBUNIT ALPHA"/>
    <property type="match status" value="1"/>
</dbReference>
<dbReference type="SUPFAM" id="SSF52518">
    <property type="entry name" value="Thiamin diphosphate-binding fold (THDP-binding)"/>
    <property type="match status" value="1"/>
</dbReference>
<sequence>MLQWLAMADLLRKALNGLRALAEDRRRGAAEIADRAAAYGMPGRRVDGMDVSAVYDAVGEAVGRARKGEGPSLIECKTYRYYDH</sequence>
<feature type="non-terminal residue" evidence="5">
    <location>
        <position position="84"/>
    </location>
</feature>
<keyword evidence="2" id="KW-0560">Oxidoreductase</keyword>
<accession>A0A0F9JQ12</accession>
<dbReference type="Gene3D" id="3.40.50.970">
    <property type="match status" value="1"/>
</dbReference>
<dbReference type="GO" id="GO:0006086">
    <property type="term" value="P:pyruvate decarboxylation to acetyl-CoA"/>
    <property type="evidence" value="ECO:0007669"/>
    <property type="project" value="TreeGrafter"/>
</dbReference>
<comment type="cofactor">
    <cofactor evidence="1">
        <name>thiamine diphosphate</name>
        <dbReference type="ChEBI" id="CHEBI:58937"/>
    </cofactor>
</comment>
<reference evidence="5" key="1">
    <citation type="journal article" date="2015" name="Nature">
        <title>Complex archaea that bridge the gap between prokaryotes and eukaryotes.</title>
        <authorList>
            <person name="Spang A."/>
            <person name="Saw J.H."/>
            <person name="Jorgensen S.L."/>
            <person name="Zaremba-Niedzwiedzka K."/>
            <person name="Martijn J."/>
            <person name="Lind A.E."/>
            <person name="van Eijk R."/>
            <person name="Schleper C."/>
            <person name="Guy L."/>
            <person name="Ettema T.J."/>
        </authorList>
    </citation>
    <scope>NUCLEOTIDE SEQUENCE</scope>
</reference>
<feature type="domain" description="Dehydrogenase E1 component" evidence="4">
    <location>
        <begin position="24"/>
        <end position="84"/>
    </location>
</feature>
<protein>
    <recommendedName>
        <fullName evidence="4">Dehydrogenase E1 component domain-containing protein</fullName>
    </recommendedName>
</protein>
<evidence type="ECO:0000256" key="2">
    <source>
        <dbReference type="ARBA" id="ARBA00023002"/>
    </source>
</evidence>
<name>A0A0F9JQ12_9ZZZZ</name>
<dbReference type="InterPro" id="IPR001017">
    <property type="entry name" value="DH_E1"/>
</dbReference>
<keyword evidence="3" id="KW-0786">Thiamine pyrophosphate</keyword>